<dbReference type="Proteomes" id="UP001060085">
    <property type="component" value="Linkage Group LG06"/>
</dbReference>
<reference evidence="2" key="1">
    <citation type="journal article" date="2023" name="Nat. Plants">
        <title>Single-cell RNA sequencing provides a high-resolution roadmap for understanding the multicellular compartmentation of specialized metabolism.</title>
        <authorList>
            <person name="Sun S."/>
            <person name="Shen X."/>
            <person name="Li Y."/>
            <person name="Li Y."/>
            <person name="Wang S."/>
            <person name="Li R."/>
            <person name="Zhang H."/>
            <person name="Shen G."/>
            <person name="Guo B."/>
            <person name="Wei J."/>
            <person name="Xu J."/>
            <person name="St-Pierre B."/>
            <person name="Chen S."/>
            <person name="Sun C."/>
        </authorList>
    </citation>
    <scope>NUCLEOTIDE SEQUENCE [LARGE SCALE GENOMIC DNA]</scope>
</reference>
<dbReference type="EMBL" id="CM044706">
    <property type="protein sequence ID" value="KAI5656019.1"/>
    <property type="molecule type" value="Genomic_DNA"/>
</dbReference>
<sequence>MEDSVADDRLSEFLKTGLYRLENSNTIFMDPVRVLNRYYSRFRVSPSAYYTRFFQFREANNKPFENSTAKRKRKRQRKPQTLNQREEIANQRHQEARSLLARAHAALLVDGELLEILRSLRKDGESLEKRDGSELNFVELGSVWQAPLYEIILNLCQDHIFTENEGSQVNQCCEPRMVPVFNNHVINQGTDDLVAELLSNKYIIPRGSCFYMSDLRDVQNLVPAESDSGFNLILIDPPWENSSAHQKSKYPTLPNRYFLSLSIKQLTHSLGSLVALWVTNREKLRRFVENDLFPSWGVKYAATFYWLKVKADGSLISELDLFHHRPYECLVLGYCPGKNGDSEGLLKQNPLPDNQVFISVPGDYSRKPPVGDFLLKYAPSVDHPRCIELFARELIGGWNSWGNEPLHFQDSKYFLNQTDR</sequence>
<name>A0ACC0A5C2_CATRO</name>
<accession>A0ACC0A5C2</accession>
<evidence type="ECO:0000313" key="2">
    <source>
        <dbReference type="Proteomes" id="UP001060085"/>
    </source>
</evidence>
<gene>
    <name evidence="1" type="ORF">M9H77_24812</name>
</gene>
<organism evidence="1 2">
    <name type="scientific">Catharanthus roseus</name>
    <name type="common">Madagascar periwinkle</name>
    <name type="synonym">Vinca rosea</name>
    <dbReference type="NCBI Taxonomy" id="4058"/>
    <lineage>
        <taxon>Eukaryota</taxon>
        <taxon>Viridiplantae</taxon>
        <taxon>Streptophyta</taxon>
        <taxon>Embryophyta</taxon>
        <taxon>Tracheophyta</taxon>
        <taxon>Spermatophyta</taxon>
        <taxon>Magnoliopsida</taxon>
        <taxon>eudicotyledons</taxon>
        <taxon>Gunneridae</taxon>
        <taxon>Pentapetalae</taxon>
        <taxon>asterids</taxon>
        <taxon>lamiids</taxon>
        <taxon>Gentianales</taxon>
        <taxon>Apocynaceae</taxon>
        <taxon>Rauvolfioideae</taxon>
        <taxon>Vinceae</taxon>
        <taxon>Catharanthinae</taxon>
        <taxon>Catharanthus</taxon>
    </lineage>
</organism>
<comment type="caution">
    <text evidence="1">The sequence shown here is derived from an EMBL/GenBank/DDBJ whole genome shotgun (WGS) entry which is preliminary data.</text>
</comment>
<evidence type="ECO:0000313" key="1">
    <source>
        <dbReference type="EMBL" id="KAI5656019.1"/>
    </source>
</evidence>
<keyword evidence="2" id="KW-1185">Reference proteome</keyword>
<proteinExistence type="predicted"/>
<protein>
    <submittedName>
        <fullName evidence="1">Uncharacterized protein</fullName>
    </submittedName>
</protein>